<reference evidence="3 4" key="1">
    <citation type="submission" date="2019-01" db="EMBL/GenBank/DDBJ databases">
        <title>Genome sequencing of the rare red list fungi Fomitopsis rosea.</title>
        <authorList>
            <person name="Buettner E."/>
            <person name="Kellner H."/>
        </authorList>
    </citation>
    <scope>NUCLEOTIDE SEQUENCE [LARGE SCALE GENOMIC DNA]</scope>
    <source>
        <strain evidence="3 4">DSM 105464</strain>
    </source>
</reference>
<feature type="signal peptide" evidence="2">
    <location>
        <begin position="1"/>
        <end position="21"/>
    </location>
</feature>
<comment type="caution">
    <text evidence="3">The sequence shown here is derived from an EMBL/GenBank/DDBJ whole genome shotgun (WGS) entry which is preliminary data.</text>
</comment>
<dbReference type="AlphaFoldDB" id="A0A4Y9YUQ0"/>
<feature type="region of interest" description="Disordered" evidence="1">
    <location>
        <begin position="123"/>
        <end position="142"/>
    </location>
</feature>
<gene>
    <name evidence="3" type="ORF">EVJ58_g2364</name>
</gene>
<proteinExistence type="predicted"/>
<dbReference type="EMBL" id="SEKV01000086">
    <property type="protein sequence ID" value="TFY64829.1"/>
    <property type="molecule type" value="Genomic_DNA"/>
</dbReference>
<keyword evidence="2" id="KW-0732">Signal</keyword>
<dbReference type="Proteomes" id="UP000298390">
    <property type="component" value="Unassembled WGS sequence"/>
</dbReference>
<name>A0A4Y9YUQ0_9APHY</name>
<feature type="compositionally biased region" description="Basic residues" evidence="1">
    <location>
        <begin position="132"/>
        <end position="142"/>
    </location>
</feature>
<evidence type="ECO:0000256" key="1">
    <source>
        <dbReference type="SAM" id="MobiDB-lite"/>
    </source>
</evidence>
<evidence type="ECO:0000313" key="4">
    <source>
        <dbReference type="Proteomes" id="UP000298390"/>
    </source>
</evidence>
<protein>
    <submittedName>
        <fullName evidence="3">Uncharacterized protein</fullName>
    </submittedName>
</protein>
<sequence length="142" mass="15936">MRFSTILPLVSAAMLASSAVAHPISSIAFRNDADLAERAPGDLDTFRLLVRDYLGEQLAARAHHPGPFPDRLDFSHGESGWKDYLNERKNWNARKDACIAANKKDAKADKQFRHEQAFTQAQFHRAAQQANQHHKRSKGGCK</sequence>
<accession>A0A4Y9YUQ0</accession>
<evidence type="ECO:0000256" key="2">
    <source>
        <dbReference type="SAM" id="SignalP"/>
    </source>
</evidence>
<feature type="chain" id="PRO_5021423249" evidence="2">
    <location>
        <begin position="22"/>
        <end position="142"/>
    </location>
</feature>
<evidence type="ECO:0000313" key="3">
    <source>
        <dbReference type="EMBL" id="TFY64829.1"/>
    </source>
</evidence>
<organism evidence="3 4">
    <name type="scientific">Rhodofomes roseus</name>
    <dbReference type="NCBI Taxonomy" id="34475"/>
    <lineage>
        <taxon>Eukaryota</taxon>
        <taxon>Fungi</taxon>
        <taxon>Dikarya</taxon>
        <taxon>Basidiomycota</taxon>
        <taxon>Agaricomycotina</taxon>
        <taxon>Agaricomycetes</taxon>
        <taxon>Polyporales</taxon>
        <taxon>Rhodofomes</taxon>
    </lineage>
</organism>